<comment type="similarity">
    <text evidence="1">Belongs to the transglycosylase Slt family.</text>
</comment>
<comment type="caution">
    <text evidence="4">The sequence shown here is derived from an EMBL/GenBank/DDBJ whole genome shotgun (WGS) entry which is preliminary data.</text>
</comment>
<feature type="region of interest" description="Disordered" evidence="2">
    <location>
        <begin position="594"/>
        <end position="633"/>
    </location>
</feature>
<accession>A0A521G0W7</accession>
<protein>
    <submittedName>
        <fullName evidence="4">Transglycosylase SLT domain-containing protein</fullName>
    </submittedName>
</protein>
<dbReference type="InterPro" id="IPR008258">
    <property type="entry name" value="Transglycosylase_SLT_dom_1"/>
</dbReference>
<name>A0A521G0W7_9BACT</name>
<feature type="compositionally biased region" description="Basic residues" evidence="2">
    <location>
        <begin position="617"/>
        <end position="633"/>
    </location>
</feature>
<sequence length="633" mass="71447">MPTNFPFRAVGLGETVKGSDQKNETEPIFPAYAKAGPIHGTAQRHFSANDTRFFLNFPHHARIHILVCLHLTAEAVVFTEMLVVLAGITVQQQHVLSIRGENITKSADDWSVHADYVDFFCKNIRYRPLFAVFFKKCATIEHCSGCLAAEMFPQMLRFPMPSVVKKIVLAYFILAAAPASAQFQLPNNISRLPAPQSVSSTVTEFNFPVYALMVPNVNFWEKIYGTYSESQGVLHDKSDLSLVYAVINLAAKDTPGAAKINEKLGELARFRYGGLLRKFAEGGMPQTAEELRIYSLFKQKTPVAFAVAAENMRVQTGLKNRFQEGVVRSGAYMPAIKRIMRMHDLPLELAYLPHVESSFNPGAHSKAAAVGLWQFTRYTGKEFMRVNELVDERFDLYIATDAAARFLKENYRQLGSWPLALTAYNHGRGGMLRAKKQWGSYPAIFANHSGSAFGFASKNFYSEFIAALRVARRLENDQNLLRERPLITASLRLKGYASAPELRQYFGVSETEFNRLNPALLQPLLEGKKYIPSEVIIHLPATHFIRERIRTMPGTLLYNSQLPDFVPVRPKPQVQRSYRVKPNKTSAVRSFRIPTKKSSKSNIIKNKRSDNTVALRRTAKTKAVQKKTTKRKR</sequence>
<dbReference type="GO" id="GO:0008933">
    <property type="term" value="F:peptidoglycan lytic transglycosylase activity"/>
    <property type="evidence" value="ECO:0007669"/>
    <property type="project" value="InterPro"/>
</dbReference>
<keyword evidence="5" id="KW-1185">Reference proteome</keyword>
<organism evidence="4 5">
    <name type="scientific">Candidatus Electronema aureum</name>
    <dbReference type="NCBI Taxonomy" id="2005002"/>
    <lineage>
        <taxon>Bacteria</taxon>
        <taxon>Pseudomonadati</taxon>
        <taxon>Thermodesulfobacteriota</taxon>
        <taxon>Desulfobulbia</taxon>
        <taxon>Desulfobulbales</taxon>
        <taxon>Desulfobulbaceae</taxon>
        <taxon>Candidatus Electronema</taxon>
    </lineage>
</organism>
<dbReference type="Pfam" id="PF01464">
    <property type="entry name" value="SLT"/>
    <property type="match status" value="1"/>
</dbReference>
<dbReference type="SUPFAM" id="SSF53955">
    <property type="entry name" value="Lysozyme-like"/>
    <property type="match status" value="1"/>
</dbReference>
<dbReference type="GO" id="GO:0016020">
    <property type="term" value="C:membrane"/>
    <property type="evidence" value="ECO:0007669"/>
    <property type="project" value="InterPro"/>
</dbReference>
<evidence type="ECO:0000256" key="1">
    <source>
        <dbReference type="ARBA" id="ARBA00007734"/>
    </source>
</evidence>
<dbReference type="EMBL" id="NQJD01000020">
    <property type="protein sequence ID" value="TAA74674.1"/>
    <property type="molecule type" value="Genomic_DNA"/>
</dbReference>
<proteinExistence type="inferred from homology"/>
<dbReference type="InterPro" id="IPR000189">
    <property type="entry name" value="Transglyc_AS"/>
</dbReference>
<evidence type="ECO:0000259" key="3">
    <source>
        <dbReference type="Pfam" id="PF01464"/>
    </source>
</evidence>
<dbReference type="GO" id="GO:0000270">
    <property type="term" value="P:peptidoglycan metabolic process"/>
    <property type="evidence" value="ECO:0007669"/>
    <property type="project" value="InterPro"/>
</dbReference>
<feature type="domain" description="Transglycosylase SLT" evidence="3">
    <location>
        <begin position="341"/>
        <end position="439"/>
    </location>
</feature>
<dbReference type="AlphaFoldDB" id="A0A521G0W7"/>
<evidence type="ECO:0000313" key="5">
    <source>
        <dbReference type="Proteomes" id="UP000316238"/>
    </source>
</evidence>
<dbReference type="Proteomes" id="UP000316238">
    <property type="component" value="Unassembled WGS sequence"/>
</dbReference>
<evidence type="ECO:0000256" key="2">
    <source>
        <dbReference type="SAM" id="MobiDB-lite"/>
    </source>
</evidence>
<evidence type="ECO:0000313" key="4">
    <source>
        <dbReference type="EMBL" id="TAA74674.1"/>
    </source>
</evidence>
<gene>
    <name evidence="4" type="ORF">CDV28_12030</name>
</gene>
<reference evidence="4" key="1">
    <citation type="submission" date="2017-07" db="EMBL/GenBank/DDBJ databases">
        <title>The cable genome - Insights into the physiology and evolution of filamentous bacteria capable of sulfide oxidation via long distance electron transfer.</title>
        <authorList>
            <person name="Thorup C."/>
            <person name="Bjerg J.T."/>
            <person name="Schreiber L."/>
            <person name="Nielsen L.P."/>
            <person name="Kjeldsen K.U."/>
            <person name="Boesen T."/>
            <person name="Boggild A."/>
            <person name="Meysman F."/>
            <person name="Geelhoed J."/>
            <person name="Schramm A."/>
        </authorList>
    </citation>
    <scope>NUCLEOTIDE SEQUENCE [LARGE SCALE GENOMIC DNA]</scope>
    <source>
        <strain evidence="4">GS</strain>
    </source>
</reference>
<dbReference type="CDD" id="cd16894">
    <property type="entry name" value="MltD-like"/>
    <property type="match status" value="1"/>
</dbReference>
<dbReference type="PROSITE" id="PS00922">
    <property type="entry name" value="TRANSGLYCOSYLASE"/>
    <property type="match status" value="1"/>
</dbReference>
<dbReference type="InterPro" id="IPR023346">
    <property type="entry name" value="Lysozyme-like_dom_sf"/>
</dbReference>
<dbReference type="Gene3D" id="1.10.530.10">
    <property type="match status" value="1"/>
</dbReference>